<dbReference type="GO" id="GO:0005737">
    <property type="term" value="C:cytoplasm"/>
    <property type="evidence" value="ECO:0007669"/>
    <property type="project" value="TreeGrafter"/>
</dbReference>
<accession>A0AAV5SDX0</accession>
<dbReference type="GO" id="GO:0004674">
    <property type="term" value="F:protein serine/threonine kinase activity"/>
    <property type="evidence" value="ECO:0007669"/>
    <property type="project" value="UniProtKB-KW"/>
</dbReference>
<dbReference type="GO" id="GO:0005524">
    <property type="term" value="F:ATP binding"/>
    <property type="evidence" value="ECO:0007669"/>
    <property type="project" value="UniProtKB-UniRule"/>
</dbReference>
<dbReference type="Gene3D" id="1.10.510.10">
    <property type="entry name" value="Transferase(Phosphotransferase) domain 1"/>
    <property type="match status" value="1"/>
</dbReference>
<keyword evidence="4" id="KW-0479">Metal-binding</keyword>
<evidence type="ECO:0000256" key="6">
    <source>
        <dbReference type="ARBA" id="ARBA00022777"/>
    </source>
</evidence>
<dbReference type="EC" id="2.7.11.1" evidence="1"/>
<keyword evidence="8" id="KW-0460">Magnesium</keyword>
<dbReference type="GO" id="GO:0005634">
    <property type="term" value="C:nucleus"/>
    <property type="evidence" value="ECO:0007669"/>
    <property type="project" value="TreeGrafter"/>
</dbReference>
<evidence type="ECO:0000313" key="15">
    <source>
        <dbReference type="Proteomes" id="UP001432027"/>
    </source>
</evidence>
<comment type="caution">
    <text evidence="14">The sequence shown here is derived from an EMBL/GenBank/DDBJ whole genome shotgun (WGS) entry which is preliminary data.</text>
</comment>
<dbReference type="SUPFAM" id="SSF56112">
    <property type="entry name" value="Protein kinase-like (PK-like)"/>
    <property type="match status" value="1"/>
</dbReference>
<dbReference type="GO" id="GO:0110031">
    <property type="term" value="P:negative regulation of G2/MI transition of meiotic cell cycle"/>
    <property type="evidence" value="ECO:0007669"/>
    <property type="project" value="TreeGrafter"/>
</dbReference>
<dbReference type="AlphaFoldDB" id="A0AAV5SDX0"/>
<organism evidence="14 15">
    <name type="scientific">Pristionchus entomophagus</name>
    <dbReference type="NCBI Taxonomy" id="358040"/>
    <lineage>
        <taxon>Eukaryota</taxon>
        <taxon>Metazoa</taxon>
        <taxon>Ecdysozoa</taxon>
        <taxon>Nematoda</taxon>
        <taxon>Chromadorea</taxon>
        <taxon>Rhabditida</taxon>
        <taxon>Rhabditina</taxon>
        <taxon>Diplogasteromorpha</taxon>
        <taxon>Diplogasteroidea</taxon>
        <taxon>Neodiplogasteridae</taxon>
        <taxon>Pristionchus</taxon>
    </lineage>
</organism>
<evidence type="ECO:0000259" key="13">
    <source>
        <dbReference type="PROSITE" id="PS50011"/>
    </source>
</evidence>
<keyword evidence="5 12" id="KW-0547">Nucleotide-binding</keyword>
<evidence type="ECO:0000256" key="12">
    <source>
        <dbReference type="PROSITE-ProRule" id="PRU10141"/>
    </source>
</evidence>
<feature type="domain" description="Protein kinase" evidence="13">
    <location>
        <begin position="34"/>
        <end position="281"/>
    </location>
</feature>
<evidence type="ECO:0000256" key="3">
    <source>
        <dbReference type="ARBA" id="ARBA00022679"/>
    </source>
</evidence>
<evidence type="ECO:0000256" key="4">
    <source>
        <dbReference type="ARBA" id="ARBA00022723"/>
    </source>
</evidence>
<feature type="non-terminal residue" evidence="14">
    <location>
        <position position="281"/>
    </location>
</feature>
<keyword evidence="15" id="KW-1185">Reference proteome</keyword>
<proteinExistence type="predicted"/>
<evidence type="ECO:0000256" key="2">
    <source>
        <dbReference type="ARBA" id="ARBA00022527"/>
    </source>
</evidence>
<dbReference type="Pfam" id="PF00069">
    <property type="entry name" value="Pkinase"/>
    <property type="match status" value="1"/>
</dbReference>
<keyword evidence="7 12" id="KW-0067">ATP-binding</keyword>
<evidence type="ECO:0000313" key="14">
    <source>
        <dbReference type="EMBL" id="GMS79589.1"/>
    </source>
</evidence>
<evidence type="ECO:0000256" key="10">
    <source>
        <dbReference type="ARBA" id="ARBA00047899"/>
    </source>
</evidence>
<dbReference type="Proteomes" id="UP001432027">
    <property type="component" value="Unassembled WGS sequence"/>
</dbReference>
<dbReference type="InterPro" id="IPR017441">
    <property type="entry name" value="Protein_kinase_ATP_BS"/>
</dbReference>
<dbReference type="PANTHER" id="PTHR11042:SF183">
    <property type="entry name" value="MEMBRANE-ASSOCIATED TYROSINE- AND THREONINE-SPECIFIC CDC2-INHIBITORY KINASE"/>
    <property type="match status" value="1"/>
</dbReference>
<dbReference type="GO" id="GO:0051321">
    <property type="term" value="P:meiotic cell cycle"/>
    <property type="evidence" value="ECO:0007669"/>
    <property type="project" value="TreeGrafter"/>
</dbReference>
<evidence type="ECO:0000256" key="9">
    <source>
        <dbReference type="ARBA" id="ARBA00023306"/>
    </source>
</evidence>
<keyword evidence="9" id="KW-0131">Cell cycle</keyword>
<feature type="non-terminal residue" evidence="14">
    <location>
        <position position="1"/>
    </location>
</feature>
<dbReference type="Gene3D" id="3.30.200.20">
    <property type="entry name" value="Phosphorylase Kinase, domain 1"/>
    <property type="match status" value="1"/>
</dbReference>
<protein>
    <recommendedName>
        <fullName evidence="1">non-specific serine/threonine protein kinase</fullName>
        <ecNumber evidence="1">2.7.11.1</ecNumber>
    </recommendedName>
</protein>
<evidence type="ECO:0000256" key="8">
    <source>
        <dbReference type="ARBA" id="ARBA00022842"/>
    </source>
</evidence>
<gene>
    <name evidence="14" type="ORF">PENTCL1PPCAC_1764</name>
</gene>
<dbReference type="PROSITE" id="PS00107">
    <property type="entry name" value="PROTEIN_KINASE_ATP"/>
    <property type="match status" value="1"/>
</dbReference>
<evidence type="ECO:0000256" key="7">
    <source>
        <dbReference type="ARBA" id="ARBA00022840"/>
    </source>
</evidence>
<dbReference type="GO" id="GO:0046872">
    <property type="term" value="F:metal ion binding"/>
    <property type="evidence" value="ECO:0007669"/>
    <property type="project" value="UniProtKB-KW"/>
</dbReference>
<comment type="catalytic activity">
    <reaction evidence="11">
        <text>L-seryl-[protein] + ATP = O-phospho-L-seryl-[protein] + ADP + H(+)</text>
        <dbReference type="Rhea" id="RHEA:17989"/>
        <dbReference type="Rhea" id="RHEA-COMP:9863"/>
        <dbReference type="Rhea" id="RHEA-COMP:11604"/>
        <dbReference type="ChEBI" id="CHEBI:15378"/>
        <dbReference type="ChEBI" id="CHEBI:29999"/>
        <dbReference type="ChEBI" id="CHEBI:30616"/>
        <dbReference type="ChEBI" id="CHEBI:83421"/>
        <dbReference type="ChEBI" id="CHEBI:456216"/>
        <dbReference type="EC" id="2.7.11.1"/>
    </reaction>
</comment>
<reference evidence="14" key="1">
    <citation type="submission" date="2023-10" db="EMBL/GenBank/DDBJ databases">
        <title>Genome assembly of Pristionchus species.</title>
        <authorList>
            <person name="Yoshida K."/>
            <person name="Sommer R.J."/>
        </authorList>
    </citation>
    <scope>NUCLEOTIDE SEQUENCE</scope>
    <source>
        <strain evidence="14">RS0144</strain>
    </source>
</reference>
<dbReference type="InterPro" id="IPR000719">
    <property type="entry name" value="Prot_kinase_dom"/>
</dbReference>
<sequence length="281" mass="31980">SLSPTTPEARPKRRRFALTPECTPPNLTYMDRQFKTVKILGEGCYGVVNEVECRFSKEKFAIKIFKVDKLKNKSGLNYDRRNLQEVRTHISIPSHPNLVQFYSSWKENTYLCMQMELCEQSLYDYWKTKRILSQMDIEDVMKDSLNALACLSSLNLVHLDIKPANILRTEQGSYKLADFSVTVNLNKKDLSVDDIGSGRYAAPELFTNTFSPKADLYSLGISLSQVSVPSDAPLDEKKEWTALKDGRVPHRVTNALAGQLDSMVHSMLREYCARPSAQQLL</sequence>
<dbReference type="InterPro" id="IPR011009">
    <property type="entry name" value="Kinase-like_dom_sf"/>
</dbReference>
<dbReference type="SMART" id="SM00220">
    <property type="entry name" value="S_TKc"/>
    <property type="match status" value="1"/>
</dbReference>
<keyword evidence="2" id="KW-0723">Serine/threonine-protein kinase</keyword>
<keyword evidence="3" id="KW-0808">Transferase</keyword>
<dbReference type="InterPro" id="IPR050339">
    <property type="entry name" value="CC_SR_Kinase"/>
</dbReference>
<evidence type="ECO:0000256" key="5">
    <source>
        <dbReference type="ARBA" id="ARBA00022741"/>
    </source>
</evidence>
<dbReference type="PROSITE" id="PS50011">
    <property type="entry name" value="PROTEIN_KINASE_DOM"/>
    <property type="match status" value="1"/>
</dbReference>
<comment type="catalytic activity">
    <reaction evidence="10">
        <text>L-threonyl-[protein] + ATP = O-phospho-L-threonyl-[protein] + ADP + H(+)</text>
        <dbReference type="Rhea" id="RHEA:46608"/>
        <dbReference type="Rhea" id="RHEA-COMP:11060"/>
        <dbReference type="Rhea" id="RHEA-COMP:11605"/>
        <dbReference type="ChEBI" id="CHEBI:15378"/>
        <dbReference type="ChEBI" id="CHEBI:30013"/>
        <dbReference type="ChEBI" id="CHEBI:30616"/>
        <dbReference type="ChEBI" id="CHEBI:61977"/>
        <dbReference type="ChEBI" id="CHEBI:456216"/>
        <dbReference type="EC" id="2.7.11.1"/>
    </reaction>
</comment>
<name>A0AAV5SDX0_9BILA</name>
<evidence type="ECO:0000256" key="1">
    <source>
        <dbReference type="ARBA" id="ARBA00012513"/>
    </source>
</evidence>
<evidence type="ECO:0000256" key="11">
    <source>
        <dbReference type="ARBA" id="ARBA00048679"/>
    </source>
</evidence>
<keyword evidence="6" id="KW-0418">Kinase</keyword>
<feature type="binding site" evidence="12">
    <location>
        <position position="63"/>
    </location>
    <ligand>
        <name>ATP</name>
        <dbReference type="ChEBI" id="CHEBI:30616"/>
    </ligand>
</feature>
<dbReference type="PANTHER" id="PTHR11042">
    <property type="entry name" value="EUKARYOTIC TRANSLATION INITIATION FACTOR 2-ALPHA KINASE EIF2-ALPHA KINASE -RELATED"/>
    <property type="match status" value="1"/>
</dbReference>
<dbReference type="EMBL" id="BTSX01000001">
    <property type="protein sequence ID" value="GMS79589.1"/>
    <property type="molecule type" value="Genomic_DNA"/>
</dbReference>